<proteinExistence type="predicted"/>
<dbReference type="Proteomes" id="UP000813444">
    <property type="component" value="Unassembled WGS sequence"/>
</dbReference>
<organism evidence="2 3">
    <name type="scientific">Stachybotrys elegans</name>
    <dbReference type="NCBI Taxonomy" id="80388"/>
    <lineage>
        <taxon>Eukaryota</taxon>
        <taxon>Fungi</taxon>
        <taxon>Dikarya</taxon>
        <taxon>Ascomycota</taxon>
        <taxon>Pezizomycotina</taxon>
        <taxon>Sordariomycetes</taxon>
        <taxon>Hypocreomycetidae</taxon>
        <taxon>Hypocreales</taxon>
        <taxon>Stachybotryaceae</taxon>
        <taxon>Stachybotrys</taxon>
    </lineage>
</organism>
<sequence>MSRQDHRAGQQGENNGTPLPRLTDTLSLNLNPDGSFTVTCTGGSQQTNLVGLSRVRNTEVAIFVGDQATAHFACVVATGGDLVGTRVICCMTRDRHAPNPAVAVMGFIALGSDEARADIKDFLNLDPNCIFTDLPTAFRSRQQPQGSPSQSS</sequence>
<feature type="region of interest" description="Disordered" evidence="1">
    <location>
        <begin position="1"/>
        <end position="23"/>
    </location>
</feature>
<dbReference type="AlphaFoldDB" id="A0A8K0WL21"/>
<comment type="caution">
    <text evidence="2">The sequence shown here is derived from an EMBL/GenBank/DDBJ whole genome shotgun (WGS) entry which is preliminary data.</text>
</comment>
<reference evidence="2" key="1">
    <citation type="journal article" date="2021" name="Nat. Commun.">
        <title>Genetic determinants of endophytism in the Arabidopsis root mycobiome.</title>
        <authorList>
            <person name="Mesny F."/>
            <person name="Miyauchi S."/>
            <person name="Thiergart T."/>
            <person name="Pickel B."/>
            <person name="Atanasova L."/>
            <person name="Karlsson M."/>
            <person name="Huettel B."/>
            <person name="Barry K.W."/>
            <person name="Haridas S."/>
            <person name="Chen C."/>
            <person name="Bauer D."/>
            <person name="Andreopoulos W."/>
            <person name="Pangilinan J."/>
            <person name="LaButti K."/>
            <person name="Riley R."/>
            <person name="Lipzen A."/>
            <person name="Clum A."/>
            <person name="Drula E."/>
            <person name="Henrissat B."/>
            <person name="Kohler A."/>
            <person name="Grigoriev I.V."/>
            <person name="Martin F.M."/>
            <person name="Hacquard S."/>
        </authorList>
    </citation>
    <scope>NUCLEOTIDE SEQUENCE</scope>
    <source>
        <strain evidence="2">MPI-CAGE-CH-0235</strain>
    </source>
</reference>
<protein>
    <submittedName>
        <fullName evidence="2">Uncharacterized protein</fullName>
    </submittedName>
</protein>
<evidence type="ECO:0000313" key="2">
    <source>
        <dbReference type="EMBL" id="KAH7303969.1"/>
    </source>
</evidence>
<keyword evidence="3" id="KW-1185">Reference proteome</keyword>
<dbReference type="EMBL" id="JAGPNK010000027">
    <property type="protein sequence ID" value="KAH7303969.1"/>
    <property type="molecule type" value="Genomic_DNA"/>
</dbReference>
<evidence type="ECO:0000313" key="3">
    <source>
        <dbReference type="Proteomes" id="UP000813444"/>
    </source>
</evidence>
<accession>A0A8K0WL21</accession>
<gene>
    <name evidence="2" type="ORF">B0I35DRAFT_517101</name>
</gene>
<evidence type="ECO:0000256" key="1">
    <source>
        <dbReference type="SAM" id="MobiDB-lite"/>
    </source>
</evidence>
<name>A0A8K0WL21_9HYPO</name>